<feature type="region of interest" description="Disordered" evidence="1">
    <location>
        <begin position="546"/>
        <end position="624"/>
    </location>
</feature>
<dbReference type="Proteomes" id="UP000501346">
    <property type="component" value="Chromosome ScVII"/>
</dbReference>
<dbReference type="InterPro" id="IPR041808">
    <property type="entry name" value="Cue3_CUE"/>
</dbReference>
<protein>
    <submittedName>
        <fullName evidence="3">CUE domain-containing protein 3</fullName>
    </submittedName>
</protein>
<dbReference type="GO" id="GO:0043130">
    <property type="term" value="F:ubiquitin binding"/>
    <property type="evidence" value="ECO:0007669"/>
    <property type="project" value="InterPro"/>
</dbReference>
<feature type="region of interest" description="Disordered" evidence="1">
    <location>
        <begin position="366"/>
        <end position="396"/>
    </location>
</feature>
<feature type="domain" description="CUE" evidence="2">
    <location>
        <begin position="316"/>
        <end position="359"/>
    </location>
</feature>
<evidence type="ECO:0000256" key="1">
    <source>
        <dbReference type="SAM" id="MobiDB-lite"/>
    </source>
</evidence>
<dbReference type="AlphaFoldDB" id="A0A6C1DR00"/>
<dbReference type="CDD" id="cd14373">
    <property type="entry name" value="CUE_Cue3p_like"/>
    <property type="match status" value="1"/>
</dbReference>
<dbReference type="InterPro" id="IPR003892">
    <property type="entry name" value="CUE"/>
</dbReference>
<dbReference type="SMART" id="SM00546">
    <property type="entry name" value="CUE"/>
    <property type="match status" value="1"/>
</dbReference>
<dbReference type="PANTHER" id="PTHR21494">
    <property type="entry name" value="ACTIVATING SIGNAL COINTEGRATOR 1 COMPLEX SUBUNIT 2 ASC-1 COMPLEX SUBUNIT P100"/>
    <property type="match status" value="1"/>
</dbReference>
<keyword evidence="4" id="KW-1185">Reference proteome</keyword>
<dbReference type="EMBL" id="CP048988">
    <property type="protein sequence ID" value="QID79446.1"/>
    <property type="molecule type" value="Genomic_DNA"/>
</dbReference>
<evidence type="ECO:0000259" key="2">
    <source>
        <dbReference type="PROSITE" id="PS51140"/>
    </source>
</evidence>
<feature type="compositionally biased region" description="Basic and acidic residues" evidence="1">
    <location>
        <begin position="443"/>
        <end position="455"/>
    </location>
</feature>
<dbReference type="PANTHER" id="PTHR21494:SF0">
    <property type="entry name" value="ACTIVATING SIGNAL COINTEGRATOR 1 COMPLEX SUBUNIT 2"/>
    <property type="match status" value="1"/>
</dbReference>
<reference evidence="3 4" key="1">
    <citation type="journal article" date="2019" name="BMC Genomics">
        <title>Chromosome level assembly and comparative genome analysis confirm lager-brewing yeasts originated from a single hybridization.</title>
        <authorList>
            <person name="Salazar A.N."/>
            <person name="Gorter de Vries A.R."/>
            <person name="van den Broek M."/>
            <person name="Brouwers N."/>
            <person name="de la Torre Cortes P."/>
            <person name="Kuijpers N.G.A."/>
            <person name="Daran J.G."/>
            <person name="Abeel T."/>
        </authorList>
    </citation>
    <scope>NUCLEOTIDE SEQUENCE [LARGE SCALE GENOMIC DNA]</scope>
    <source>
        <strain evidence="3 4">CBS 1483</strain>
    </source>
</reference>
<sequence>MLSRYNRVIEINGGNADISLPIVKFPPFKLRAQLIEKDPVVWLHLIETYVTYFEYLMQGANVELLDESTLDHLRLFLRTYLHEIADEEGKLLSLGINHDVSEQLYLLKGWIFSLIKKCGLLHLQIFGDSLWNLIKVYVRRNPDSIRGLIDGSLKPRINTQRVQLDKSYQVQQHLKQLIESGKFKRIDLRCVEDLLSAKSMQPNKFAENFFTANWIEILEALWAKGQGRGHKEARELIIISLFSVSADRLLKITKELGISNFETLALYPLLGTMLINEGVHKRLPDLKSKLLFLNLGGLSMDEGDHMSYPTSSGTEVNEEQLSALMELFPQFSKYQLSQTLLAYDNNIELVTNKIFEDPTIIEAFPREPAEEEVEPVSDGDNASFTEELSILDRGDSSKNKELDKKIISEGVPDELRNKTLTRALKLLYEADEDERDDTYDEADVNRSDPSKRIGLQEDEESYDTKDDSNEVRQDHNYHIVEAYLWNLLKEDPKLFERSKRGTKVRKTMKEMTSWSDEKIEGWCRMLERSPTRARLLEKKFMFKGNSKTGKTSYVHNRDSQNDGNVVKEQAKQKKSENFKKHEPQSTEQKKRQHAKNEKRKGARANHNRKKGHDKKLARAGNNAI</sequence>
<accession>A0A6C1DR00</accession>
<dbReference type="OrthoDB" id="5577209at2759"/>
<gene>
    <name evidence="3" type="primary">CUE3_1</name>
    <name evidence="3" type="ORF">GRS66_001711</name>
</gene>
<feature type="compositionally biased region" description="Basic residues" evidence="1">
    <location>
        <begin position="590"/>
        <end position="617"/>
    </location>
</feature>
<dbReference type="Pfam" id="PF02845">
    <property type="entry name" value="CUE"/>
    <property type="match status" value="1"/>
</dbReference>
<proteinExistence type="predicted"/>
<dbReference type="InterPro" id="IPR052586">
    <property type="entry name" value="ASCC2"/>
</dbReference>
<dbReference type="PROSITE" id="PS51140">
    <property type="entry name" value="CUE"/>
    <property type="match status" value="1"/>
</dbReference>
<evidence type="ECO:0000313" key="4">
    <source>
        <dbReference type="Proteomes" id="UP000501346"/>
    </source>
</evidence>
<name>A0A6C1DR00_SACPS</name>
<organism evidence="3 4">
    <name type="scientific">Saccharomyces pastorianus</name>
    <name type="common">Lager yeast</name>
    <name type="synonym">Saccharomyces cerevisiae x Saccharomyces eubayanus</name>
    <dbReference type="NCBI Taxonomy" id="27292"/>
    <lineage>
        <taxon>Eukaryota</taxon>
        <taxon>Fungi</taxon>
        <taxon>Dikarya</taxon>
        <taxon>Ascomycota</taxon>
        <taxon>Saccharomycotina</taxon>
        <taxon>Saccharomycetes</taxon>
        <taxon>Saccharomycetales</taxon>
        <taxon>Saccharomycetaceae</taxon>
        <taxon>Saccharomyces</taxon>
    </lineage>
</organism>
<evidence type="ECO:0000313" key="3">
    <source>
        <dbReference type="EMBL" id="QID79446.1"/>
    </source>
</evidence>
<feature type="compositionally biased region" description="Basic and acidic residues" evidence="1">
    <location>
        <begin position="568"/>
        <end position="589"/>
    </location>
</feature>
<feature type="region of interest" description="Disordered" evidence="1">
    <location>
        <begin position="435"/>
        <end position="469"/>
    </location>
</feature>